<dbReference type="EMBL" id="JXTC01000293">
    <property type="protein sequence ID" value="PON68683.1"/>
    <property type="molecule type" value="Genomic_DNA"/>
</dbReference>
<evidence type="ECO:0000313" key="2">
    <source>
        <dbReference type="EMBL" id="PON68683.1"/>
    </source>
</evidence>
<dbReference type="Proteomes" id="UP000237000">
    <property type="component" value="Unassembled WGS sequence"/>
</dbReference>
<accession>A0A2P5D5U8</accession>
<dbReference type="InterPro" id="IPR055411">
    <property type="entry name" value="LRR_FXL15/At3g58940/PEG3-like"/>
</dbReference>
<dbReference type="STRING" id="63057.A0A2P5D5U8"/>
<dbReference type="PROSITE" id="PS50181">
    <property type="entry name" value="FBOX"/>
    <property type="match status" value="1"/>
</dbReference>
<dbReference type="OrthoDB" id="1163307at2759"/>
<dbReference type="SMART" id="SM00256">
    <property type="entry name" value="FBOX"/>
    <property type="match status" value="1"/>
</dbReference>
<reference evidence="3" key="1">
    <citation type="submission" date="2016-06" db="EMBL/GenBank/DDBJ databases">
        <title>Parallel loss of symbiosis genes in relatives of nitrogen-fixing non-legume Parasponia.</title>
        <authorList>
            <person name="Van Velzen R."/>
            <person name="Holmer R."/>
            <person name="Bu F."/>
            <person name="Rutten L."/>
            <person name="Van Zeijl A."/>
            <person name="Liu W."/>
            <person name="Santuari L."/>
            <person name="Cao Q."/>
            <person name="Sharma T."/>
            <person name="Shen D."/>
            <person name="Roswanjaya Y."/>
            <person name="Wardhani T."/>
            <person name="Kalhor M.S."/>
            <person name="Jansen J."/>
            <person name="Van den Hoogen J."/>
            <person name="Gungor B."/>
            <person name="Hartog M."/>
            <person name="Hontelez J."/>
            <person name="Verver J."/>
            <person name="Yang W.-C."/>
            <person name="Schijlen E."/>
            <person name="Repin R."/>
            <person name="Schilthuizen M."/>
            <person name="Schranz E."/>
            <person name="Heidstra R."/>
            <person name="Miyata K."/>
            <person name="Fedorova E."/>
            <person name="Kohlen W."/>
            <person name="Bisseling T."/>
            <person name="Smit S."/>
            <person name="Geurts R."/>
        </authorList>
    </citation>
    <scope>NUCLEOTIDE SEQUENCE [LARGE SCALE GENOMIC DNA]</scope>
    <source>
        <strain evidence="3">cv. RG33-2</strain>
    </source>
</reference>
<gene>
    <name evidence="2" type="ORF">TorRG33x02_261630</name>
</gene>
<dbReference type="Gene3D" id="3.80.10.10">
    <property type="entry name" value="Ribonuclease Inhibitor"/>
    <property type="match status" value="1"/>
</dbReference>
<name>A0A2P5D5U8_TREOI</name>
<proteinExistence type="predicted"/>
<organism evidence="2 3">
    <name type="scientific">Trema orientale</name>
    <name type="common">Charcoal tree</name>
    <name type="synonym">Celtis orientalis</name>
    <dbReference type="NCBI Taxonomy" id="63057"/>
    <lineage>
        <taxon>Eukaryota</taxon>
        <taxon>Viridiplantae</taxon>
        <taxon>Streptophyta</taxon>
        <taxon>Embryophyta</taxon>
        <taxon>Tracheophyta</taxon>
        <taxon>Spermatophyta</taxon>
        <taxon>Magnoliopsida</taxon>
        <taxon>eudicotyledons</taxon>
        <taxon>Gunneridae</taxon>
        <taxon>Pentapetalae</taxon>
        <taxon>rosids</taxon>
        <taxon>fabids</taxon>
        <taxon>Rosales</taxon>
        <taxon>Cannabaceae</taxon>
        <taxon>Trema</taxon>
    </lineage>
</organism>
<feature type="domain" description="F-box" evidence="1">
    <location>
        <begin position="27"/>
        <end position="75"/>
    </location>
</feature>
<dbReference type="InParanoid" id="A0A2P5D5U8"/>
<dbReference type="InterPro" id="IPR053772">
    <property type="entry name" value="At1g61320/At1g61330-like"/>
</dbReference>
<sequence length="471" mass="53721">MATKGVKTNFRFKKYGISNTRGSPVVVDRLSNLPNPLIHHILSFVPTLEVVRMSILSKRWRRVWYSIPALHFCDIDHMGQFRFKSQPRKAFNKFVDKCLKQREVGFVFGFAIPYRILTSAALDNWLSFAIRRNVEELDLRAKPKFKKFVDYCLPETVLNARSLTVLKLESLTLDGSCSVNLPSLISLSLVDVKLHDEVLHNLLLGCPALNKFLLKKCAGLLNTIISSSTLKFSEIVEDFIHYRAIKVEGANLQSLIYDGFCDNICLSACKAIRNLSLLFSGLDDQSLEDLIFGLPLLECLTISASPYCLKHFRICGQHLRSIRLEKSYDDGLVKVTIDAPNLVSLCYKGDTKFGISMNAVRDNILSGHIIINDDVTDGKYDTNWYINLITFLSNINFSWKTTVSLHVYSEEALIFPENLRKICRSPWPNLKHMKIMTYRPSEKKADLKVSLYWVSPALETLVIEKETKGYF</sequence>
<dbReference type="SUPFAM" id="SSF81383">
    <property type="entry name" value="F-box domain"/>
    <property type="match status" value="1"/>
</dbReference>
<protein>
    <submittedName>
        <fullName evidence="2">F-box domain containing protein</fullName>
    </submittedName>
</protein>
<dbReference type="PANTHER" id="PTHR34145">
    <property type="entry name" value="OS02G0105600 PROTEIN"/>
    <property type="match status" value="1"/>
</dbReference>
<dbReference type="InterPro" id="IPR032675">
    <property type="entry name" value="LRR_dom_sf"/>
</dbReference>
<dbReference type="Gene3D" id="1.20.1280.50">
    <property type="match status" value="1"/>
</dbReference>
<dbReference type="InterPro" id="IPR053781">
    <property type="entry name" value="F-box_AtFBL13-like"/>
</dbReference>
<dbReference type="AlphaFoldDB" id="A0A2P5D5U8"/>
<dbReference type="InterPro" id="IPR036047">
    <property type="entry name" value="F-box-like_dom_sf"/>
</dbReference>
<dbReference type="CDD" id="cd22160">
    <property type="entry name" value="F-box_AtFBL13-like"/>
    <property type="match status" value="1"/>
</dbReference>
<comment type="caution">
    <text evidence="2">The sequence shown here is derived from an EMBL/GenBank/DDBJ whole genome shotgun (WGS) entry which is preliminary data.</text>
</comment>
<evidence type="ECO:0000313" key="3">
    <source>
        <dbReference type="Proteomes" id="UP000237000"/>
    </source>
</evidence>
<dbReference type="SUPFAM" id="SSF52047">
    <property type="entry name" value="RNI-like"/>
    <property type="match status" value="1"/>
</dbReference>
<dbReference type="Pfam" id="PF00646">
    <property type="entry name" value="F-box"/>
    <property type="match status" value="1"/>
</dbReference>
<dbReference type="FunCoup" id="A0A2P5D5U8">
    <property type="interactions" value="1660"/>
</dbReference>
<dbReference type="Pfam" id="PF24758">
    <property type="entry name" value="LRR_At5g56370"/>
    <property type="match status" value="2"/>
</dbReference>
<keyword evidence="3" id="KW-1185">Reference proteome</keyword>
<evidence type="ECO:0000259" key="1">
    <source>
        <dbReference type="PROSITE" id="PS50181"/>
    </source>
</evidence>
<dbReference type="PANTHER" id="PTHR34145:SF28">
    <property type="entry name" value="F-BOX DOMAIN-CONTAINING PROTEIN"/>
    <property type="match status" value="1"/>
</dbReference>
<dbReference type="InterPro" id="IPR001810">
    <property type="entry name" value="F-box_dom"/>
</dbReference>